<evidence type="ECO:0000313" key="2">
    <source>
        <dbReference type="Proteomes" id="UP000472320"/>
    </source>
</evidence>
<dbReference type="RefSeq" id="WP_155454117.1">
    <property type="nucleotide sequence ID" value="NZ_WNKX01000007.1"/>
</dbReference>
<organism evidence="1 2">
    <name type="scientific">Massilia eburnea</name>
    <dbReference type="NCBI Taxonomy" id="1776165"/>
    <lineage>
        <taxon>Bacteria</taxon>
        <taxon>Pseudomonadati</taxon>
        <taxon>Pseudomonadota</taxon>
        <taxon>Betaproteobacteria</taxon>
        <taxon>Burkholderiales</taxon>
        <taxon>Oxalobacteraceae</taxon>
        <taxon>Telluria group</taxon>
        <taxon>Massilia</taxon>
    </lineage>
</organism>
<dbReference type="PROSITE" id="PS51257">
    <property type="entry name" value="PROKAR_LIPOPROTEIN"/>
    <property type="match status" value="1"/>
</dbReference>
<dbReference type="Pfam" id="PF12915">
    <property type="entry name" value="DUF3833"/>
    <property type="match status" value="1"/>
</dbReference>
<dbReference type="EMBL" id="WNKX01000007">
    <property type="protein sequence ID" value="MTW11153.1"/>
    <property type="molecule type" value="Genomic_DNA"/>
</dbReference>
<comment type="caution">
    <text evidence="1">The sequence shown here is derived from an EMBL/GenBank/DDBJ whole genome shotgun (WGS) entry which is preliminary data.</text>
</comment>
<dbReference type="InterPro" id="IPR024409">
    <property type="entry name" value="DUF3833"/>
</dbReference>
<reference evidence="1 2" key="1">
    <citation type="submission" date="2019-11" db="EMBL/GenBank/DDBJ databases">
        <title>Type strains purchased from KCTC, JCM and DSMZ.</title>
        <authorList>
            <person name="Lu H."/>
        </authorList>
    </citation>
    <scope>NUCLEOTIDE SEQUENCE [LARGE SCALE GENOMIC DNA]</scope>
    <source>
        <strain evidence="1 2">JCM 31587</strain>
    </source>
</reference>
<dbReference type="Proteomes" id="UP000472320">
    <property type="component" value="Unassembled WGS sequence"/>
</dbReference>
<proteinExistence type="predicted"/>
<keyword evidence="2" id="KW-1185">Reference proteome</keyword>
<dbReference type="AlphaFoldDB" id="A0A6L6QHQ4"/>
<protein>
    <submittedName>
        <fullName evidence="1">DUF3833 family protein</fullName>
    </submittedName>
</protein>
<sequence>MKKFLNSLILLSLAGCAGQDVQMYAKEQPKLDVAEFFNGTTDAWGMFQRRNGEVLKRFKVEIEGKVGAGTLQLDEKFRNSDGSNDRRVWTLSRLPDGRWQGTAGDVKGQAHGEFAGNAFRWQYTLLLPVDGRTVEMQFDDWMYLIDACTMLNRASMRKFGIEFGQVTFMFRKRSCSP</sequence>
<accession>A0A6L6QHQ4</accession>
<dbReference type="OrthoDB" id="5296954at2"/>
<evidence type="ECO:0000313" key="1">
    <source>
        <dbReference type="EMBL" id="MTW11153.1"/>
    </source>
</evidence>
<name>A0A6L6QHQ4_9BURK</name>
<gene>
    <name evidence="1" type="ORF">GM658_11110</name>
</gene>